<dbReference type="Pfam" id="PF01397">
    <property type="entry name" value="Terpene_synth"/>
    <property type="match status" value="1"/>
</dbReference>
<dbReference type="EnsemblPlants" id="OMERI04G20610.1">
    <property type="protein sequence ID" value="OMERI04G20610.1"/>
    <property type="gene ID" value="OMERI04G20610"/>
</dbReference>
<evidence type="ECO:0000313" key="3">
    <source>
        <dbReference type="Proteomes" id="UP000008021"/>
    </source>
</evidence>
<reference evidence="2" key="1">
    <citation type="submission" date="2015-04" db="UniProtKB">
        <authorList>
            <consortium name="EnsemblPlants"/>
        </authorList>
    </citation>
    <scope>IDENTIFICATION</scope>
</reference>
<feature type="domain" description="Terpene synthase N-terminal" evidence="1">
    <location>
        <begin position="1"/>
        <end position="71"/>
    </location>
</feature>
<dbReference type="HOGENOM" id="CLU_2726471_0_0_1"/>
<dbReference type="Gene3D" id="1.50.10.130">
    <property type="entry name" value="Terpene synthase, N-terminal domain"/>
    <property type="match status" value="1"/>
</dbReference>
<sequence length="72" mass="8170">MKFQRKNGSLFNSPSTTAAALLHNYDAKLSIPAAYPANIQSQLYMVDVLEKMGISRHFVAEIKSILDMTYRY</sequence>
<keyword evidence="3" id="KW-1185">Reference proteome</keyword>
<dbReference type="InterPro" id="IPR001906">
    <property type="entry name" value="Terpene_synth_N"/>
</dbReference>
<evidence type="ECO:0000259" key="1">
    <source>
        <dbReference type="Pfam" id="PF01397"/>
    </source>
</evidence>
<dbReference type="PANTHER" id="PTHR31739:SF16">
    <property type="entry name" value="ENT-KAURENE SYNTHASE-LIKE 3"/>
    <property type="match status" value="1"/>
</dbReference>
<dbReference type="GO" id="GO:0000287">
    <property type="term" value="F:magnesium ion binding"/>
    <property type="evidence" value="ECO:0007669"/>
    <property type="project" value="TreeGrafter"/>
</dbReference>
<dbReference type="GO" id="GO:0016102">
    <property type="term" value="P:diterpenoid biosynthetic process"/>
    <property type="evidence" value="ECO:0007669"/>
    <property type="project" value="TreeGrafter"/>
</dbReference>
<dbReference type="InterPro" id="IPR008930">
    <property type="entry name" value="Terpenoid_cyclase/PrenylTrfase"/>
</dbReference>
<proteinExistence type="predicted"/>
<dbReference type="PANTHER" id="PTHR31739">
    <property type="entry name" value="ENT-COPALYL DIPHOSPHATE SYNTHASE, CHLOROPLASTIC"/>
    <property type="match status" value="1"/>
</dbReference>
<evidence type="ECO:0000313" key="2">
    <source>
        <dbReference type="EnsemblPlants" id="OMERI04G20610.1"/>
    </source>
</evidence>
<name>A0A0E0DI74_9ORYZ</name>
<dbReference type="AlphaFoldDB" id="A0A0E0DI74"/>
<dbReference type="SUPFAM" id="SSF48239">
    <property type="entry name" value="Terpenoid cyclases/Protein prenyltransferases"/>
    <property type="match status" value="1"/>
</dbReference>
<protein>
    <recommendedName>
        <fullName evidence="1">Terpene synthase N-terminal domain-containing protein</fullName>
    </recommendedName>
</protein>
<dbReference type="STRING" id="40149.A0A0E0DI74"/>
<organism evidence="2">
    <name type="scientific">Oryza meridionalis</name>
    <dbReference type="NCBI Taxonomy" id="40149"/>
    <lineage>
        <taxon>Eukaryota</taxon>
        <taxon>Viridiplantae</taxon>
        <taxon>Streptophyta</taxon>
        <taxon>Embryophyta</taxon>
        <taxon>Tracheophyta</taxon>
        <taxon>Spermatophyta</taxon>
        <taxon>Magnoliopsida</taxon>
        <taxon>Liliopsida</taxon>
        <taxon>Poales</taxon>
        <taxon>Poaceae</taxon>
        <taxon>BOP clade</taxon>
        <taxon>Oryzoideae</taxon>
        <taxon>Oryzeae</taxon>
        <taxon>Oryzinae</taxon>
        <taxon>Oryza</taxon>
    </lineage>
</organism>
<dbReference type="InterPro" id="IPR050148">
    <property type="entry name" value="Terpene_synthase-like"/>
</dbReference>
<reference evidence="2" key="2">
    <citation type="submission" date="2018-05" db="EMBL/GenBank/DDBJ databases">
        <title>OmerRS3 (Oryza meridionalis Reference Sequence Version 3).</title>
        <authorList>
            <person name="Zhang J."/>
            <person name="Kudrna D."/>
            <person name="Lee S."/>
            <person name="Talag J."/>
            <person name="Welchert J."/>
            <person name="Wing R.A."/>
        </authorList>
    </citation>
    <scope>NUCLEOTIDE SEQUENCE [LARGE SCALE GENOMIC DNA]</scope>
    <source>
        <strain evidence="2">cv. OR44</strain>
    </source>
</reference>
<accession>A0A0E0DI74</accession>
<dbReference type="Proteomes" id="UP000008021">
    <property type="component" value="Chromosome 4"/>
</dbReference>
<dbReference type="Gramene" id="OMERI04G20610.1">
    <property type="protein sequence ID" value="OMERI04G20610.1"/>
    <property type="gene ID" value="OMERI04G20610"/>
</dbReference>
<dbReference type="GO" id="GO:0010333">
    <property type="term" value="F:terpene synthase activity"/>
    <property type="evidence" value="ECO:0007669"/>
    <property type="project" value="InterPro"/>
</dbReference>
<dbReference type="InterPro" id="IPR036965">
    <property type="entry name" value="Terpene_synth_N_sf"/>
</dbReference>
<dbReference type="Gene3D" id="1.50.10.160">
    <property type="match status" value="1"/>
</dbReference>